<evidence type="ECO:0000313" key="12">
    <source>
        <dbReference type="RefSeq" id="XP_030913004.1"/>
    </source>
</evidence>
<evidence type="ECO:0000256" key="10">
    <source>
        <dbReference type="SAM" id="MobiDB-lite"/>
    </source>
</evidence>
<dbReference type="GeneID" id="102037881"/>
<keyword evidence="4" id="KW-0963">Cytoplasm</keyword>
<keyword evidence="11" id="KW-1185">Reference proteome</keyword>
<accession>A0A8N5EJ47</accession>
<dbReference type="RefSeq" id="XP_030913004.1">
    <property type="nucleotide sequence ID" value="XM_031057144.1"/>
</dbReference>
<dbReference type="GO" id="GO:0005814">
    <property type="term" value="C:centriole"/>
    <property type="evidence" value="ECO:0007669"/>
    <property type="project" value="UniProtKB-SubCell"/>
</dbReference>
<feature type="region of interest" description="Disordered" evidence="10">
    <location>
        <begin position="1063"/>
        <end position="1084"/>
    </location>
</feature>
<evidence type="ECO:0000256" key="3">
    <source>
        <dbReference type="ARBA" id="ARBA00021406"/>
    </source>
</evidence>
<feature type="coiled-coil region" evidence="9">
    <location>
        <begin position="612"/>
        <end position="657"/>
    </location>
</feature>
<dbReference type="GO" id="GO:0060271">
    <property type="term" value="P:cilium assembly"/>
    <property type="evidence" value="ECO:0007669"/>
    <property type="project" value="TreeGrafter"/>
</dbReference>
<evidence type="ECO:0000256" key="9">
    <source>
        <dbReference type="SAM" id="Coils"/>
    </source>
</evidence>
<evidence type="ECO:0000313" key="11">
    <source>
        <dbReference type="Proteomes" id="UP000504602"/>
    </source>
</evidence>
<feature type="region of interest" description="Disordered" evidence="10">
    <location>
        <begin position="172"/>
        <end position="213"/>
    </location>
</feature>
<feature type="region of interest" description="Disordered" evidence="10">
    <location>
        <begin position="1123"/>
        <end position="1152"/>
    </location>
</feature>
<dbReference type="GO" id="GO:0034451">
    <property type="term" value="C:centriolar satellite"/>
    <property type="evidence" value="ECO:0007669"/>
    <property type="project" value="TreeGrafter"/>
</dbReference>
<dbReference type="GO" id="GO:0005654">
    <property type="term" value="C:nucleoplasm"/>
    <property type="evidence" value="ECO:0007669"/>
    <property type="project" value="TreeGrafter"/>
</dbReference>
<evidence type="ECO:0000256" key="8">
    <source>
        <dbReference type="ARBA" id="ARBA00023212"/>
    </source>
</evidence>
<feature type="coiled-coil region" evidence="9">
    <location>
        <begin position="694"/>
        <end position="830"/>
    </location>
</feature>
<comment type="similarity">
    <text evidence="2">Belongs to the CEP162 family.</text>
</comment>
<organism evidence="11 12">
    <name type="scientific">Geospiza fortis</name>
    <name type="common">Medium ground-finch</name>
    <dbReference type="NCBI Taxonomy" id="48883"/>
    <lineage>
        <taxon>Eukaryota</taxon>
        <taxon>Metazoa</taxon>
        <taxon>Chordata</taxon>
        <taxon>Craniata</taxon>
        <taxon>Vertebrata</taxon>
        <taxon>Euteleostomi</taxon>
        <taxon>Archelosauria</taxon>
        <taxon>Archosauria</taxon>
        <taxon>Dinosauria</taxon>
        <taxon>Saurischia</taxon>
        <taxon>Theropoda</taxon>
        <taxon>Coelurosauria</taxon>
        <taxon>Aves</taxon>
        <taxon>Neognathae</taxon>
        <taxon>Neoaves</taxon>
        <taxon>Telluraves</taxon>
        <taxon>Australaves</taxon>
        <taxon>Passeriformes</taxon>
        <taxon>Thraupidae</taxon>
        <taxon>Geospiza</taxon>
    </lineage>
</organism>
<dbReference type="Proteomes" id="UP000504602">
    <property type="component" value="Unplaced"/>
</dbReference>
<keyword evidence="5" id="KW-0493">Microtubule</keyword>
<proteinExistence type="inferred from homology"/>
<feature type="compositionally biased region" description="Polar residues" evidence="10">
    <location>
        <begin position="445"/>
        <end position="454"/>
    </location>
</feature>
<evidence type="ECO:0000256" key="7">
    <source>
        <dbReference type="ARBA" id="ARBA00023054"/>
    </source>
</evidence>
<dbReference type="PANTHER" id="PTHR34031">
    <property type="entry name" value="CENTROSOMAL PROTEIN OF 162 KDA"/>
    <property type="match status" value="1"/>
</dbReference>
<feature type="coiled-coil region" evidence="9">
    <location>
        <begin position="1176"/>
        <end position="1203"/>
    </location>
</feature>
<feature type="compositionally biased region" description="Basic and acidic residues" evidence="10">
    <location>
        <begin position="1064"/>
        <end position="1084"/>
    </location>
</feature>
<keyword evidence="7 9" id="KW-0175">Coiled coil</keyword>
<feature type="region of interest" description="Disordered" evidence="10">
    <location>
        <begin position="37"/>
        <end position="63"/>
    </location>
</feature>
<keyword evidence="6" id="KW-0970">Cilium biogenesis/degradation</keyword>
<feature type="compositionally biased region" description="Basic and acidic residues" evidence="10">
    <location>
        <begin position="37"/>
        <end position="49"/>
    </location>
</feature>
<gene>
    <name evidence="12" type="primary">CEP162</name>
</gene>
<protein>
    <recommendedName>
        <fullName evidence="3">Centrosomal protein of 162 kDa</fullName>
    </recommendedName>
</protein>
<dbReference type="InterPro" id="IPR038774">
    <property type="entry name" value="CEP162-like"/>
</dbReference>
<evidence type="ECO:0000256" key="1">
    <source>
        <dbReference type="ARBA" id="ARBA00004114"/>
    </source>
</evidence>
<dbReference type="GO" id="GO:0005879">
    <property type="term" value="C:axonemal microtubule"/>
    <property type="evidence" value="ECO:0007669"/>
    <property type="project" value="TreeGrafter"/>
</dbReference>
<name>A0A8N5EJ47_GEOFO</name>
<comment type="subcellular location">
    <subcellularLocation>
        <location evidence="1">Cytoplasm</location>
        <location evidence="1">Cytoskeleton</location>
        <location evidence="1">Microtubule organizing center</location>
        <location evidence="1">Centrosome</location>
        <location evidence="1">Centriole</location>
    </subcellularLocation>
</comment>
<reference evidence="12" key="1">
    <citation type="submission" date="2025-08" db="UniProtKB">
        <authorList>
            <consortium name="RefSeq"/>
        </authorList>
    </citation>
    <scope>IDENTIFICATION</scope>
</reference>
<evidence type="ECO:0000256" key="5">
    <source>
        <dbReference type="ARBA" id="ARBA00022701"/>
    </source>
</evidence>
<sequence length="1411" mass="161722">MKIYNVYVHLEVVPSKSSSASRSKALSKSKMLEKFRKDKKDSYLNKEEGALASDSPCNSEGMLEANGNFLKMQNTSQPVGESHENMDVEKMQKSNGDAVSLSRDSLETNDSVLASGPNQSIVGVGLDTLEEQEEKEIFFAKLEREASSTIDYSRLNKELDSNDSVVLAPFVRNENAEKEEEPAHEEKSGSYSEDFEEETDTNPALKTEGDQVNQSIMSEVDLRPQEQEETNTGMLAKVVLLDSQDSAVELQKAIEASNVAPGEHDQPEEVSAAEMNEAGTSYGQATSDMEALYQAYHHIDQSLGDTGEQKLHNSAVAVSEGLGQSMARNNDIYAKNMSPVDSDLPTVEELMKTITGHMYNTRHFDVDPERPVKLVGSTDNDLISHSPFEDPQNNTSWEKNLVEKFSREESIFLQTGMNDDNFQRMTEKEIQTTEVQPGLLREKIGQNSLLSQGSKTKKALRSCSLKNERSEPMSTKPKNIRSPAPVHKKKPSHGPHGLVRSSGYGKPSLLSKQSFPVSEKKTPKETFKKTCMKAKSPADRAKSKEALFATRIIRSAANEPTLEGSINRVLSGQSVVSNLGHQAEDYNRQYHHDLSFSPFKSCDRELYLLKRLQTAEEDLSRAQDLIQQLASKLSQKEKEMEAKIVELKTQHEKELSRLGQENYVLQSKLRSMEEITQEKRWTHAATIPITEEKLAQIQKEIEDQEVIIQGYQQENERLYKQMKELQIQNKKNEERMFKENQCLKSELIQLREKIEKINNQSRVMQDSEPARNQSFTELISELRVAQKEEAKLQEEIRRLKQDKQALEVDLVQAKKERDLAKVQIASASSEKSYEFKVMEESYKQEITHLKKRLQWYAENQDLLDKDAARLKDAREEIEKLKLEVEKLRAEAGDQCVQQKKRLRDRAADAKRIQDLERQIREMEGILKRRYPNSLPALIFAAAAAEKTNDLSAKTNTVEFLERRIKKLETELEGKDDEAKKSLRAMEQQFQKIKIQYEQRLAELEQLLAYEFMNEPPKLNGDKATSVELEQELQNLKKTHQITVGNLQTEIENLKTQNSQLKLRSKNDNKDLESMESKMKQGSTKDRLLKLNEELVTKNREIQDLTKTVEKLQKERMVMLSDNNLRNKPNTNENSTEVLKNNTSATDKRNSNNTEPCLSIFTDDKTHQPHTFSDSHLLKVVQENAHLKEELEKLSLEMSQQRVKSQAALAYSESNMRRMQEDTAEYIASLQASHQREVEKIVCQHAKEHSTSKVAELKNRISAQEILIKHLQEQLGEQERRQEALLVSQIREQLLQKEVTKLLEELREARESQSPEMKHFLCLEKKIKHIESRHAAREHEIQKASQLRQHISEVRQTQEVERWRRLAQQKNQELEKFRMELDSILDVLRELQKQGVVIPAPDSSGFRVTGSC</sequence>
<evidence type="ECO:0000256" key="4">
    <source>
        <dbReference type="ARBA" id="ARBA00022490"/>
    </source>
</evidence>
<feature type="region of interest" description="Disordered" evidence="10">
    <location>
        <begin position="432"/>
        <end position="523"/>
    </location>
</feature>
<dbReference type="CTD" id="22832"/>
<feature type="coiled-coil region" evidence="9">
    <location>
        <begin position="1253"/>
        <end position="1311"/>
    </location>
</feature>
<evidence type="ECO:0000256" key="6">
    <source>
        <dbReference type="ARBA" id="ARBA00022794"/>
    </source>
</evidence>
<dbReference type="PANTHER" id="PTHR34031:SF1">
    <property type="entry name" value="CENTROSOMAL PROTEIN OF 162 KDA"/>
    <property type="match status" value="1"/>
</dbReference>
<keyword evidence="8" id="KW-0206">Cytoskeleton</keyword>
<feature type="coiled-coil region" evidence="9">
    <location>
        <begin position="1359"/>
        <end position="1393"/>
    </location>
</feature>
<evidence type="ECO:0000256" key="2">
    <source>
        <dbReference type="ARBA" id="ARBA00009485"/>
    </source>
</evidence>